<proteinExistence type="predicted"/>
<accession>A0A1C3HER4</accession>
<gene>
    <name evidence="2" type="ORF">FHU12_1513</name>
    <name evidence="1" type="ORF">PWN146_02227</name>
</gene>
<reference evidence="2 3" key="3">
    <citation type="submission" date="2019-07" db="EMBL/GenBank/DDBJ databases">
        <title>Investigation of anaerobic lignin degradation for improved lignocellulosic biofuels.</title>
        <authorList>
            <person name="Deangelis K.PhD."/>
        </authorList>
    </citation>
    <scope>NUCLEOTIDE SEQUENCE [LARGE SCALE GENOMIC DNA]</scope>
    <source>
        <strain evidence="2 3">106R</strain>
    </source>
</reference>
<evidence type="ECO:0000313" key="2">
    <source>
        <dbReference type="EMBL" id="TQI84016.1"/>
    </source>
</evidence>
<reference evidence="2 3" key="2">
    <citation type="submission" date="2019-06" db="EMBL/GenBank/DDBJ databases">
        <authorList>
            <person name="Deangelis K."/>
            <person name="Huntemann M."/>
            <person name="Clum A."/>
            <person name="Pillay M."/>
            <person name="Palaniappan K."/>
            <person name="Varghese N."/>
            <person name="Mikhailova N."/>
            <person name="Stamatis D."/>
            <person name="Reddy T."/>
            <person name="Daum C."/>
            <person name="Shapiro N."/>
            <person name="Ivanova N."/>
            <person name="Kyrpides N."/>
            <person name="Woyke T."/>
        </authorList>
    </citation>
    <scope>NUCLEOTIDE SEQUENCE [LARGE SCALE GENOMIC DNA]</scope>
    <source>
        <strain evidence="2 3">106R</strain>
    </source>
</reference>
<name>A0A1C3HER4_SERMA</name>
<dbReference type="EMBL" id="VFMJ01000001">
    <property type="protein sequence ID" value="TQI84016.1"/>
    <property type="molecule type" value="Genomic_DNA"/>
</dbReference>
<reference evidence="1" key="1">
    <citation type="submission" date="2016-05" db="EMBL/GenBank/DDBJ databases">
        <authorList>
            <person name="Cock P.J.A."/>
            <person name="Cock P.J.A."/>
        </authorList>
    </citation>
    <scope>NUCLEOTIDE SEQUENCE</scope>
    <source>
        <strain evidence="1">PWN146_assembly</strain>
    </source>
</reference>
<dbReference type="AlphaFoldDB" id="A0A1C3HER4"/>
<evidence type="ECO:0000313" key="3">
    <source>
        <dbReference type="Proteomes" id="UP000320710"/>
    </source>
</evidence>
<dbReference type="Proteomes" id="UP000320710">
    <property type="component" value="Unassembled WGS sequence"/>
</dbReference>
<evidence type="ECO:0008006" key="4">
    <source>
        <dbReference type="Google" id="ProtNLM"/>
    </source>
</evidence>
<dbReference type="EMBL" id="LT575490">
    <property type="protein sequence ID" value="SAY43534.1"/>
    <property type="molecule type" value="Genomic_DNA"/>
</dbReference>
<sequence>MIDYTLFGLNKQDVDEYHKQICCLLGKSVLLVLTANKPITKQNLLACLIQEVEKQPDDYFQRLHRAAIEMIGVNGR</sequence>
<protein>
    <recommendedName>
        <fullName evidence="4">Fumarase D</fullName>
    </recommendedName>
</protein>
<organism evidence="1">
    <name type="scientific">Serratia marcescens</name>
    <dbReference type="NCBI Taxonomy" id="615"/>
    <lineage>
        <taxon>Bacteria</taxon>
        <taxon>Pseudomonadati</taxon>
        <taxon>Pseudomonadota</taxon>
        <taxon>Gammaproteobacteria</taxon>
        <taxon>Enterobacterales</taxon>
        <taxon>Yersiniaceae</taxon>
        <taxon>Serratia</taxon>
    </lineage>
</organism>
<evidence type="ECO:0000313" key="1">
    <source>
        <dbReference type="EMBL" id="SAY43534.1"/>
    </source>
</evidence>
<dbReference type="RefSeq" id="WP_084827704.1">
    <property type="nucleotide sequence ID" value="NZ_CP018917.1"/>
</dbReference>